<feature type="region of interest" description="Disordered" evidence="1">
    <location>
        <begin position="234"/>
        <end position="269"/>
    </location>
</feature>
<feature type="region of interest" description="Disordered" evidence="1">
    <location>
        <begin position="72"/>
        <end position="93"/>
    </location>
</feature>
<dbReference type="OMA" id="IFRCNSK"/>
<dbReference type="OrthoDB" id="696504at2759"/>
<evidence type="ECO:0000313" key="3">
    <source>
        <dbReference type="Proteomes" id="UP000195402"/>
    </source>
</evidence>
<evidence type="ECO:0000256" key="1">
    <source>
        <dbReference type="SAM" id="MobiDB-lite"/>
    </source>
</evidence>
<feature type="compositionally biased region" description="Polar residues" evidence="1">
    <location>
        <begin position="144"/>
        <end position="158"/>
    </location>
</feature>
<dbReference type="EMBL" id="MVGT01002043">
    <property type="protein sequence ID" value="OVA09997.1"/>
    <property type="molecule type" value="Genomic_DNA"/>
</dbReference>
<dbReference type="AlphaFoldDB" id="A0A200QHZ2"/>
<feature type="region of interest" description="Disordered" evidence="1">
    <location>
        <begin position="1"/>
        <end position="24"/>
    </location>
</feature>
<gene>
    <name evidence="2" type="ORF">BVC80_1751g164</name>
</gene>
<dbReference type="PANTHER" id="PTHR34120:SF2">
    <property type="entry name" value="OS01G0860900 PROTEIN"/>
    <property type="match status" value="1"/>
</dbReference>
<reference evidence="2 3" key="1">
    <citation type="journal article" date="2017" name="Mol. Plant">
        <title>The Genome of Medicinal Plant Macleaya cordata Provides New Insights into Benzylisoquinoline Alkaloids Metabolism.</title>
        <authorList>
            <person name="Liu X."/>
            <person name="Liu Y."/>
            <person name="Huang P."/>
            <person name="Ma Y."/>
            <person name="Qing Z."/>
            <person name="Tang Q."/>
            <person name="Cao H."/>
            <person name="Cheng P."/>
            <person name="Zheng Y."/>
            <person name="Yuan Z."/>
            <person name="Zhou Y."/>
            <person name="Liu J."/>
            <person name="Tang Z."/>
            <person name="Zhuo Y."/>
            <person name="Zhang Y."/>
            <person name="Yu L."/>
            <person name="Huang J."/>
            <person name="Yang P."/>
            <person name="Peng Q."/>
            <person name="Zhang J."/>
            <person name="Jiang W."/>
            <person name="Zhang Z."/>
            <person name="Lin K."/>
            <person name="Ro D.K."/>
            <person name="Chen X."/>
            <person name="Xiong X."/>
            <person name="Shang Y."/>
            <person name="Huang S."/>
            <person name="Zeng J."/>
        </authorList>
    </citation>
    <scope>NUCLEOTIDE SEQUENCE [LARGE SCALE GENOMIC DNA]</scope>
    <source>
        <strain evidence="3">cv. BLH2017</strain>
        <tissue evidence="2">Root</tissue>
    </source>
</reference>
<dbReference type="PANTHER" id="PTHR34120">
    <property type="entry name" value="EXPRESSED PROTEIN"/>
    <property type="match status" value="1"/>
</dbReference>
<dbReference type="Proteomes" id="UP000195402">
    <property type="component" value="Unassembled WGS sequence"/>
</dbReference>
<keyword evidence="3" id="KW-1185">Reference proteome</keyword>
<protein>
    <submittedName>
        <fullName evidence="2">Uncharacterized protein</fullName>
    </submittedName>
</protein>
<organism evidence="2 3">
    <name type="scientific">Macleaya cordata</name>
    <name type="common">Five-seeded plume-poppy</name>
    <name type="synonym">Bocconia cordata</name>
    <dbReference type="NCBI Taxonomy" id="56857"/>
    <lineage>
        <taxon>Eukaryota</taxon>
        <taxon>Viridiplantae</taxon>
        <taxon>Streptophyta</taxon>
        <taxon>Embryophyta</taxon>
        <taxon>Tracheophyta</taxon>
        <taxon>Spermatophyta</taxon>
        <taxon>Magnoliopsida</taxon>
        <taxon>Ranunculales</taxon>
        <taxon>Papaveraceae</taxon>
        <taxon>Papaveroideae</taxon>
        <taxon>Macleaya</taxon>
    </lineage>
</organism>
<feature type="compositionally biased region" description="Low complexity" evidence="1">
    <location>
        <begin position="77"/>
        <end position="93"/>
    </location>
</feature>
<dbReference type="FunCoup" id="A0A200QHZ2">
    <property type="interactions" value="686"/>
</dbReference>
<feature type="compositionally biased region" description="Basic residues" evidence="1">
    <location>
        <begin position="134"/>
        <end position="143"/>
    </location>
</feature>
<dbReference type="InParanoid" id="A0A200QHZ2"/>
<accession>A0A200QHZ2</accession>
<evidence type="ECO:0000313" key="2">
    <source>
        <dbReference type="EMBL" id="OVA09997.1"/>
    </source>
</evidence>
<feature type="region of interest" description="Disordered" evidence="1">
    <location>
        <begin position="134"/>
        <end position="159"/>
    </location>
</feature>
<dbReference type="STRING" id="56857.A0A200QHZ2"/>
<sequence length="318" mass="35208">MPQIDLETLGGGGGGGGGVDKRRIANETLIDGELKSSRPDLADDQSDFPAESFYLRKEDEVDWLARNAFHERKASSTRRNSNNSISHSNSTSSTTSQRFFLNLKSKASIIGLPKPQKSCFVECKVRRNFRPSRARFFPKRSRSSGKTSVPQSEPSSPKVSCIGRVRSKKETIIARSRSLRFRNRSTEETIANPKPVKTGFWSNLKAVLRIGHQKDHTVDVKERWTEPLPGKNVTAAKHKGPSVNPVSEPPGLGGLKRFTSGRKSESWGGCDLEFDEGVESVDEFDSPDRGSVFSRRGVSQIKEIDCTRDWESVGPASV</sequence>
<proteinExistence type="predicted"/>
<name>A0A200QHZ2_MACCD</name>
<comment type="caution">
    <text evidence="2">The sequence shown here is derived from an EMBL/GenBank/DDBJ whole genome shotgun (WGS) entry which is preliminary data.</text>
</comment>
<feature type="compositionally biased region" description="Gly residues" evidence="1">
    <location>
        <begin position="9"/>
        <end position="18"/>
    </location>
</feature>